<feature type="domain" description="DUF2089" evidence="1">
    <location>
        <begin position="43"/>
        <end position="88"/>
    </location>
</feature>
<dbReference type="SUPFAM" id="SSF46894">
    <property type="entry name" value="C-terminal effector domain of the bipartite response regulators"/>
    <property type="match status" value="1"/>
</dbReference>
<dbReference type="Pfam" id="PF22747">
    <property type="entry name" value="Zn_ribbon_DUF2089"/>
    <property type="match status" value="1"/>
</dbReference>
<dbReference type="GO" id="GO:0006355">
    <property type="term" value="P:regulation of DNA-templated transcription"/>
    <property type="evidence" value="ECO:0007669"/>
    <property type="project" value="InterPro"/>
</dbReference>
<dbReference type="GO" id="GO:0003677">
    <property type="term" value="F:DNA binding"/>
    <property type="evidence" value="ECO:0007669"/>
    <property type="project" value="InterPro"/>
</dbReference>
<evidence type="ECO:0000313" key="3">
    <source>
        <dbReference type="EMBL" id="TKJ42687.1"/>
    </source>
</evidence>
<dbReference type="InterPro" id="IPR018658">
    <property type="entry name" value="DUF2089"/>
</dbReference>
<dbReference type="EMBL" id="NJBO01000010">
    <property type="protein sequence ID" value="TKJ42687.1"/>
    <property type="molecule type" value="Genomic_DNA"/>
</dbReference>
<evidence type="ECO:0008006" key="5">
    <source>
        <dbReference type="Google" id="ProtNLM"/>
    </source>
</evidence>
<accession>A0A532V6U6</accession>
<dbReference type="Gene3D" id="1.10.10.10">
    <property type="entry name" value="Winged helix-like DNA-binding domain superfamily/Winged helix DNA-binding domain"/>
    <property type="match status" value="1"/>
</dbReference>
<evidence type="ECO:0000259" key="1">
    <source>
        <dbReference type="Pfam" id="PF09862"/>
    </source>
</evidence>
<reference evidence="3 4" key="1">
    <citation type="submission" date="2017-06" db="EMBL/GenBank/DDBJ databases">
        <title>Novel microbial phyla capable of carbon fixation and sulfur reduction in deep-sea sediments.</title>
        <authorList>
            <person name="Huang J."/>
            <person name="Baker B."/>
            <person name="Wang Y."/>
        </authorList>
    </citation>
    <scope>NUCLEOTIDE SEQUENCE [LARGE SCALE GENOMIC DNA]</scope>
    <source>
        <strain evidence="3">B3_TA06</strain>
    </source>
</reference>
<feature type="domain" description="DUF2089" evidence="2">
    <location>
        <begin position="10"/>
        <end position="41"/>
    </location>
</feature>
<dbReference type="Pfam" id="PF09862">
    <property type="entry name" value="DUF2089"/>
    <property type="match status" value="1"/>
</dbReference>
<organism evidence="3 4">
    <name type="scientific">candidate division TA06 bacterium B3_TA06</name>
    <dbReference type="NCBI Taxonomy" id="2012487"/>
    <lineage>
        <taxon>Bacteria</taxon>
        <taxon>Bacteria division TA06</taxon>
    </lineage>
</organism>
<dbReference type="InterPro" id="IPR036388">
    <property type="entry name" value="WH-like_DNA-bd_sf"/>
</dbReference>
<evidence type="ECO:0000313" key="4">
    <source>
        <dbReference type="Proteomes" id="UP000317778"/>
    </source>
</evidence>
<name>A0A532V6U6_UNCT6</name>
<dbReference type="Proteomes" id="UP000317778">
    <property type="component" value="Unassembled WGS sequence"/>
</dbReference>
<dbReference type="InterPro" id="IPR053957">
    <property type="entry name" value="DUF2089_Zn_ribbon"/>
</dbReference>
<protein>
    <recommendedName>
        <fullName evidence="5">DUF2089 domain-containing protein</fullName>
    </recommendedName>
</protein>
<gene>
    <name evidence="3" type="ORF">CEE36_07235</name>
</gene>
<proteinExistence type="predicted"/>
<evidence type="ECO:0000259" key="2">
    <source>
        <dbReference type="Pfam" id="PF22747"/>
    </source>
</evidence>
<dbReference type="AlphaFoldDB" id="A0A532V6U6"/>
<dbReference type="InterPro" id="IPR016032">
    <property type="entry name" value="Sig_transdc_resp-reg_C-effctor"/>
</dbReference>
<sequence length="127" mass="14591">MTEKKLIGRCPACNGSLYISELSCRKCEVKIRGEFEVPMFARLTDEEREFLMLFLRSRGSLREIQRELALSYPTVRNRLDALLAKMGIITARASHEEINEVLDRLEAGELSAEEAIRLIKKEESEET</sequence>
<comment type="caution">
    <text evidence="3">The sequence shown here is derived from an EMBL/GenBank/DDBJ whole genome shotgun (WGS) entry which is preliminary data.</text>
</comment>